<gene>
    <name evidence="1" type="ORF">AFUS01_LOCUS9243</name>
</gene>
<protein>
    <submittedName>
        <fullName evidence="1">Uncharacterized protein</fullName>
    </submittedName>
</protein>
<dbReference type="Proteomes" id="UP000708208">
    <property type="component" value="Unassembled WGS sequence"/>
</dbReference>
<keyword evidence="2" id="KW-1185">Reference proteome</keyword>
<evidence type="ECO:0000313" key="2">
    <source>
        <dbReference type="Proteomes" id="UP000708208"/>
    </source>
</evidence>
<evidence type="ECO:0000313" key="1">
    <source>
        <dbReference type="EMBL" id="CAG7719947.1"/>
    </source>
</evidence>
<sequence length="69" mass="7787">MNPVLFRTLIINDPSTSYSSYLLAWSLAPAEEYTTWTTTESGETSVLKKACGRKKNRVCADKKRNGWIS</sequence>
<dbReference type="EMBL" id="CAJVCH010065923">
    <property type="protein sequence ID" value="CAG7719947.1"/>
    <property type="molecule type" value="Genomic_DNA"/>
</dbReference>
<organism evidence="1 2">
    <name type="scientific">Allacma fusca</name>
    <dbReference type="NCBI Taxonomy" id="39272"/>
    <lineage>
        <taxon>Eukaryota</taxon>
        <taxon>Metazoa</taxon>
        <taxon>Ecdysozoa</taxon>
        <taxon>Arthropoda</taxon>
        <taxon>Hexapoda</taxon>
        <taxon>Collembola</taxon>
        <taxon>Symphypleona</taxon>
        <taxon>Sminthuridae</taxon>
        <taxon>Allacma</taxon>
    </lineage>
</organism>
<proteinExistence type="predicted"/>
<reference evidence="1" key="1">
    <citation type="submission" date="2021-06" db="EMBL/GenBank/DDBJ databases">
        <authorList>
            <person name="Hodson N. C."/>
            <person name="Mongue J. A."/>
            <person name="Jaron S. K."/>
        </authorList>
    </citation>
    <scope>NUCLEOTIDE SEQUENCE</scope>
</reference>
<dbReference type="AlphaFoldDB" id="A0A8J2JJD6"/>
<name>A0A8J2JJD6_9HEXA</name>
<comment type="caution">
    <text evidence="1">The sequence shown here is derived from an EMBL/GenBank/DDBJ whole genome shotgun (WGS) entry which is preliminary data.</text>
</comment>
<accession>A0A8J2JJD6</accession>